<feature type="compositionally biased region" description="Polar residues" evidence="1">
    <location>
        <begin position="78"/>
        <end position="91"/>
    </location>
</feature>
<sequence length="491" mass="54424">MNARLLKRNISTDAPIEPPKRPKLRKPLDTRYETPHPSLLSSDSAFKLPSSVGPAESPSKFSPIPSTKRTHRRTSSTNLKENASVLQTSSPFPQPKQRYRRVKKYGKASRRRPVTLESPFNSCSSSASSASSPESLPNPRTLSDLRLNTNISRQASHSTVSSPILVESPIRLRRPSAPTPPRISSWNYVPSHTVSAIDLHAPPSDPEFHLDADLPPDAFYPIVRPSPNHSQLDFNRPPSQLSMYDYNRSVTLEDAMDVDKADPDAFFSDVRGTSTPFKHLGSLGVTDRRFGGTMDPTAFTGSALSLQSAAEFPDTDTDSDPDGCSDEDMEASRPFRLLQQAWKNKSKARSGYVTPSEDSDEEMGPRSPWISDSLISPPKTADWALVPGNPKHSAYKQAGSADPDDDMAMDEEQRIPEQVLEGLLDNLMIGKLPTRSVSHSQSSNCYQRNPMKVSTLLLTILNRNAFVSRFEPALSILRFRLPFLSSTRRLQ</sequence>
<accession>A0A0D0BE02</accession>
<proteinExistence type="predicted"/>
<gene>
    <name evidence="2" type="ORF">GYMLUDRAFT_72991</name>
</gene>
<dbReference type="OrthoDB" id="3055857at2759"/>
<protein>
    <submittedName>
        <fullName evidence="2">Uncharacterized protein</fullName>
    </submittedName>
</protein>
<feature type="compositionally biased region" description="Basic residues" evidence="1">
    <location>
        <begin position="97"/>
        <end position="113"/>
    </location>
</feature>
<feature type="region of interest" description="Disordered" evidence="1">
    <location>
        <begin position="346"/>
        <end position="366"/>
    </location>
</feature>
<feature type="compositionally biased region" description="Acidic residues" evidence="1">
    <location>
        <begin position="313"/>
        <end position="329"/>
    </location>
</feature>
<evidence type="ECO:0000256" key="1">
    <source>
        <dbReference type="SAM" id="MobiDB-lite"/>
    </source>
</evidence>
<evidence type="ECO:0000313" key="3">
    <source>
        <dbReference type="Proteomes" id="UP000053593"/>
    </source>
</evidence>
<reference evidence="2 3" key="1">
    <citation type="submission" date="2014-04" db="EMBL/GenBank/DDBJ databases">
        <title>Evolutionary Origins and Diversification of the Mycorrhizal Mutualists.</title>
        <authorList>
            <consortium name="DOE Joint Genome Institute"/>
            <consortium name="Mycorrhizal Genomics Consortium"/>
            <person name="Kohler A."/>
            <person name="Kuo A."/>
            <person name="Nagy L.G."/>
            <person name="Floudas D."/>
            <person name="Copeland A."/>
            <person name="Barry K.W."/>
            <person name="Cichocki N."/>
            <person name="Veneault-Fourrey C."/>
            <person name="LaButti K."/>
            <person name="Lindquist E.A."/>
            <person name="Lipzen A."/>
            <person name="Lundell T."/>
            <person name="Morin E."/>
            <person name="Murat C."/>
            <person name="Riley R."/>
            <person name="Ohm R."/>
            <person name="Sun H."/>
            <person name="Tunlid A."/>
            <person name="Henrissat B."/>
            <person name="Grigoriev I.V."/>
            <person name="Hibbett D.S."/>
            <person name="Martin F."/>
        </authorList>
    </citation>
    <scope>NUCLEOTIDE SEQUENCE [LARGE SCALE GENOMIC DNA]</scope>
    <source>
        <strain evidence="2 3">FD-317 M1</strain>
    </source>
</reference>
<evidence type="ECO:0000313" key="2">
    <source>
        <dbReference type="EMBL" id="KIK61975.1"/>
    </source>
</evidence>
<dbReference type="AlphaFoldDB" id="A0A0D0BE02"/>
<dbReference type="EMBL" id="KN834769">
    <property type="protein sequence ID" value="KIK61975.1"/>
    <property type="molecule type" value="Genomic_DNA"/>
</dbReference>
<dbReference type="HOGENOM" id="CLU_555534_0_0_1"/>
<dbReference type="Proteomes" id="UP000053593">
    <property type="component" value="Unassembled WGS sequence"/>
</dbReference>
<keyword evidence="3" id="KW-1185">Reference proteome</keyword>
<feature type="region of interest" description="Disordered" evidence="1">
    <location>
        <begin position="1"/>
        <end position="143"/>
    </location>
</feature>
<feature type="compositionally biased region" description="Low complexity" evidence="1">
    <location>
        <begin position="117"/>
        <end position="139"/>
    </location>
</feature>
<name>A0A0D0BE02_9AGAR</name>
<feature type="region of interest" description="Disordered" evidence="1">
    <location>
        <begin position="310"/>
        <end position="329"/>
    </location>
</feature>
<organism evidence="2 3">
    <name type="scientific">Collybiopsis luxurians FD-317 M1</name>
    <dbReference type="NCBI Taxonomy" id="944289"/>
    <lineage>
        <taxon>Eukaryota</taxon>
        <taxon>Fungi</taxon>
        <taxon>Dikarya</taxon>
        <taxon>Basidiomycota</taxon>
        <taxon>Agaricomycotina</taxon>
        <taxon>Agaricomycetes</taxon>
        <taxon>Agaricomycetidae</taxon>
        <taxon>Agaricales</taxon>
        <taxon>Marasmiineae</taxon>
        <taxon>Omphalotaceae</taxon>
        <taxon>Collybiopsis</taxon>
        <taxon>Collybiopsis luxurians</taxon>
    </lineage>
</organism>